<accession>A0A067R3G2</accession>
<gene>
    <name evidence="1" type="ORF">L798_13286</name>
</gene>
<reference evidence="1 2" key="1">
    <citation type="journal article" date="2014" name="Nat. Commun.">
        <title>Molecular traces of alternative social organization in a termite genome.</title>
        <authorList>
            <person name="Terrapon N."/>
            <person name="Li C."/>
            <person name="Robertson H.M."/>
            <person name="Ji L."/>
            <person name="Meng X."/>
            <person name="Booth W."/>
            <person name="Chen Z."/>
            <person name="Childers C.P."/>
            <person name="Glastad K.M."/>
            <person name="Gokhale K."/>
            <person name="Gowin J."/>
            <person name="Gronenberg W."/>
            <person name="Hermansen R.A."/>
            <person name="Hu H."/>
            <person name="Hunt B.G."/>
            <person name="Huylmans A.K."/>
            <person name="Khalil S.M."/>
            <person name="Mitchell R.D."/>
            <person name="Munoz-Torres M.C."/>
            <person name="Mustard J.A."/>
            <person name="Pan H."/>
            <person name="Reese J.T."/>
            <person name="Scharf M.E."/>
            <person name="Sun F."/>
            <person name="Vogel H."/>
            <person name="Xiao J."/>
            <person name="Yang W."/>
            <person name="Yang Z."/>
            <person name="Yang Z."/>
            <person name="Zhou J."/>
            <person name="Zhu J."/>
            <person name="Brent C.S."/>
            <person name="Elsik C.G."/>
            <person name="Goodisman M.A."/>
            <person name="Liberles D.A."/>
            <person name="Roe R.M."/>
            <person name="Vargo E.L."/>
            <person name="Vilcinskas A."/>
            <person name="Wang J."/>
            <person name="Bornberg-Bauer E."/>
            <person name="Korb J."/>
            <person name="Zhang G."/>
            <person name="Liebig J."/>
        </authorList>
    </citation>
    <scope>NUCLEOTIDE SEQUENCE [LARGE SCALE GENOMIC DNA]</scope>
    <source>
        <tissue evidence="1">Whole organism</tissue>
    </source>
</reference>
<dbReference type="InParanoid" id="A0A067R3G2"/>
<name>A0A067R3G2_ZOONE</name>
<organism evidence="1 2">
    <name type="scientific">Zootermopsis nevadensis</name>
    <name type="common">Dampwood termite</name>
    <dbReference type="NCBI Taxonomy" id="136037"/>
    <lineage>
        <taxon>Eukaryota</taxon>
        <taxon>Metazoa</taxon>
        <taxon>Ecdysozoa</taxon>
        <taxon>Arthropoda</taxon>
        <taxon>Hexapoda</taxon>
        <taxon>Insecta</taxon>
        <taxon>Pterygota</taxon>
        <taxon>Neoptera</taxon>
        <taxon>Polyneoptera</taxon>
        <taxon>Dictyoptera</taxon>
        <taxon>Blattodea</taxon>
        <taxon>Blattoidea</taxon>
        <taxon>Termitoidae</taxon>
        <taxon>Termopsidae</taxon>
        <taxon>Zootermopsis</taxon>
    </lineage>
</organism>
<protein>
    <submittedName>
        <fullName evidence="1">Uncharacterized protein</fullName>
    </submittedName>
</protein>
<dbReference type="Proteomes" id="UP000027135">
    <property type="component" value="Unassembled WGS sequence"/>
</dbReference>
<dbReference type="EMBL" id="KK853021">
    <property type="protein sequence ID" value="KDR12388.1"/>
    <property type="molecule type" value="Genomic_DNA"/>
</dbReference>
<evidence type="ECO:0000313" key="2">
    <source>
        <dbReference type="Proteomes" id="UP000027135"/>
    </source>
</evidence>
<keyword evidence="2" id="KW-1185">Reference proteome</keyword>
<evidence type="ECO:0000313" key="1">
    <source>
        <dbReference type="EMBL" id="KDR12388.1"/>
    </source>
</evidence>
<dbReference type="AlphaFoldDB" id="A0A067R3G2"/>
<sequence length="68" mass="7763">MTETLIRLFLRCSQSVRPKNVKVCFLGLETQVDVAHSKRSVCMIALSAVTFHYTITVATHFSKVVFRF</sequence>
<proteinExistence type="predicted"/>